<keyword evidence="5 9" id="KW-0863">Zinc-finger</keyword>
<dbReference type="InterPro" id="IPR017907">
    <property type="entry name" value="Znf_RING_CS"/>
</dbReference>
<dbReference type="PROSITE" id="PS50089">
    <property type="entry name" value="ZF_RING_2"/>
    <property type="match status" value="1"/>
</dbReference>
<dbReference type="EMBL" id="LMAW01003178">
    <property type="protein sequence ID" value="KQK73613.1"/>
    <property type="molecule type" value="Genomic_DNA"/>
</dbReference>
<dbReference type="InterPro" id="IPR013083">
    <property type="entry name" value="Znf_RING/FYVE/PHD"/>
</dbReference>
<evidence type="ECO:0000256" key="1">
    <source>
        <dbReference type="ARBA" id="ARBA00000900"/>
    </source>
</evidence>
<comment type="catalytic activity">
    <reaction evidence="1">
        <text>S-ubiquitinyl-[E2 ubiquitin-conjugating enzyme]-L-cysteine + [acceptor protein]-L-lysine = [E2 ubiquitin-conjugating enzyme]-L-cysteine + N(6)-ubiquitinyl-[acceptor protein]-L-lysine.</text>
        <dbReference type="EC" id="2.3.2.27"/>
    </reaction>
</comment>
<dbReference type="Proteomes" id="UP000051836">
    <property type="component" value="Unassembled WGS sequence"/>
</dbReference>
<dbReference type="GO" id="GO:0061630">
    <property type="term" value="F:ubiquitin protein ligase activity"/>
    <property type="evidence" value="ECO:0007669"/>
    <property type="project" value="UniProtKB-EC"/>
</dbReference>
<evidence type="ECO:0000256" key="8">
    <source>
        <dbReference type="ARBA" id="ARBA00023163"/>
    </source>
</evidence>
<dbReference type="SUPFAM" id="SSF57850">
    <property type="entry name" value="RING/U-box"/>
    <property type="match status" value="1"/>
</dbReference>
<dbReference type="GO" id="GO:0006513">
    <property type="term" value="P:protein monoubiquitination"/>
    <property type="evidence" value="ECO:0007669"/>
    <property type="project" value="TreeGrafter"/>
</dbReference>
<evidence type="ECO:0000256" key="5">
    <source>
        <dbReference type="ARBA" id="ARBA00022771"/>
    </source>
</evidence>
<gene>
    <name evidence="11" type="ORF">AAES_166533</name>
</gene>
<evidence type="ECO:0000256" key="4">
    <source>
        <dbReference type="ARBA" id="ARBA00022723"/>
    </source>
</evidence>
<dbReference type="OrthoDB" id="9120264at2759"/>
<evidence type="ECO:0000313" key="11">
    <source>
        <dbReference type="EMBL" id="KQK73613.1"/>
    </source>
</evidence>
<dbReference type="AlphaFoldDB" id="A0A0Q3LT87"/>
<proteinExistence type="predicted"/>
<comment type="caution">
    <text evidence="11">The sequence shown here is derived from an EMBL/GenBank/DDBJ whole genome shotgun (WGS) entry which is preliminary data.</text>
</comment>
<evidence type="ECO:0000256" key="3">
    <source>
        <dbReference type="ARBA" id="ARBA00022679"/>
    </source>
</evidence>
<evidence type="ECO:0000256" key="2">
    <source>
        <dbReference type="ARBA" id="ARBA00012483"/>
    </source>
</evidence>
<evidence type="ECO:0000256" key="7">
    <source>
        <dbReference type="ARBA" id="ARBA00023015"/>
    </source>
</evidence>
<organism evidence="11 12">
    <name type="scientific">Amazona aestiva</name>
    <name type="common">Blue-fronted Amazon parrot</name>
    <dbReference type="NCBI Taxonomy" id="12930"/>
    <lineage>
        <taxon>Eukaryota</taxon>
        <taxon>Metazoa</taxon>
        <taxon>Chordata</taxon>
        <taxon>Craniata</taxon>
        <taxon>Vertebrata</taxon>
        <taxon>Euteleostomi</taxon>
        <taxon>Archelosauria</taxon>
        <taxon>Archosauria</taxon>
        <taxon>Dinosauria</taxon>
        <taxon>Saurischia</taxon>
        <taxon>Theropoda</taxon>
        <taxon>Coelurosauria</taxon>
        <taxon>Aves</taxon>
        <taxon>Neognathae</taxon>
        <taxon>Neoaves</taxon>
        <taxon>Telluraves</taxon>
        <taxon>Australaves</taxon>
        <taxon>Psittaciformes</taxon>
        <taxon>Psittacidae</taxon>
        <taxon>Amazona</taxon>
    </lineage>
</organism>
<evidence type="ECO:0000256" key="6">
    <source>
        <dbReference type="ARBA" id="ARBA00022833"/>
    </source>
</evidence>
<reference evidence="11 12" key="1">
    <citation type="submission" date="2015-10" db="EMBL/GenBank/DDBJ databases">
        <authorList>
            <person name="Gilbert D.G."/>
        </authorList>
    </citation>
    <scope>NUCLEOTIDE SEQUENCE [LARGE SCALE GENOMIC DNA]</scope>
    <source>
        <strain evidence="11">FVVF132</strain>
    </source>
</reference>
<name>A0A0Q3LT87_AMAAE</name>
<dbReference type="Gene3D" id="3.30.40.10">
    <property type="entry name" value="Zinc/RING finger domain, C3HC4 (zinc finger)"/>
    <property type="match status" value="1"/>
</dbReference>
<keyword evidence="12" id="KW-1185">Reference proteome</keyword>
<dbReference type="GO" id="GO:0008270">
    <property type="term" value="F:zinc ion binding"/>
    <property type="evidence" value="ECO:0007669"/>
    <property type="project" value="UniProtKB-KW"/>
</dbReference>
<protein>
    <recommendedName>
        <fullName evidence="2">RING-type E3 ubiquitin transferase</fullName>
        <ecNumber evidence="2">2.3.2.27</ecNumber>
    </recommendedName>
</protein>
<accession>A0A0Q3LT87</accession>
<keyword evidence="3" id="KW-0808">Transferase</keyword>
<evidence type="ECO:0000313" key="12">
    <source>
        <dbReference type="Proteomes" id="UP000051836"/>
    </source>
</evidence>
<keyword evidence="8" id="KW-0804">Transcription</keyword>
<dbReference type="PROSITE" id="PS00518">
    <property type="entry name" value="ZF_RING_1"/>
    <property type="match status" value="1"/>
</dbReference>
<dbReference type="Pfam" id="PF13639">
    <property type="entry name" value="zf-RING_2"/>
    <property type="match status" value="1"/>
</dbReference>
<dbReference type="PANTHER" id="PTHR46077">
    <property type="entry name" value="E3 UBIQUITIN-PROTEIN LIGASE TOPORS"/>
    <property type="match status" value="1"/>
</dbReference>
<evidence type="ECO:0000256" key="9">
    <source>
        <dbReference type="PROSITE-ProRule" id="PRU00175"/>
    </source>
</evidence>
<feature type="domain" description="RING-type" evidence="10">
    <location>
        <begin position="30"/>
        <end position="69"/>
    </location>
</feature>
<keyword evidence="6" id="KW-0862">Zinc</keyword>
<dbReference type="EC" id="2.3.2.27" evidence="2"/>
<dbReference type="InterPro" id="IPR001841">
    <property type="entry name" value="Znf_RING"/>
</dbReference>
<keyword evidence="7" id="KW-0805">Transcription regulation</keyword>
<dbReference type="STRING" id="12930.A0A0Q3LT87"/>
<evidence type="ECO:0000259" key="10">
    <source>
        <dbReference type="PROSITE" id="PS50089"/>
    </source>
</evidence>
<keyword evidence="4" id="KW-0479">Metal-binding</keyword>
<dbReference type="PANTHER" id="PTHR46077:SF1">
    <property type="entry name" value="TOP1 BINDING ARGININE_SERINE RICH PROTEIN, E3 UBIQUITIN LIGASE"/>
    <property type="match status" value="1"/>
</dbReference>
<sequence>MASGAEKDSDSATAADTKLAQQENAANSLCPICLDPIDDTAYTDPCFHTFCFHCIKQWADMAATCPLCRWPIKTILHMVRSDEED</sequence>
<dbReference type="GO" id="GO:0000209">
    <property type="term" value="P:protein polyubiquitination"/>
    <property type="evidence" value="ECO:0007669"/>
    <property type="project" value="TreeGrafter"/>
</dbReference>
<dbReference type="SMART" id="SM00184">
    <property type="entry name" value="RING"/>
    <property type="match status" value="1"/>
</dbReference>